<reference evidence="1" key="2">
    <citation type="journal article" date="2021" name="PeerJ">
        <title>Extensive microbial diversity within the chicken gut microbiome revealed by metagenomics and culture.</title>
        <authorList>
            <person name="Gilroy R."/>
            <person name="Ravi A."/>
            <person name="Getino M."/>
            <person name="Pursley I."/>
            <person name="Horton D.L."/>
            <person name="Alikhan N.F."/>
            <person name="Baker D."/>
            <person name="Gharbi K."/>
            <person name="Hall N."/>
            <person name="Watson M."/>
            <person name="Adriaenssens E.M."/>
            <person name="Foster-Nyarko E."/>
            <person name="Jarju S."/>
            <person name="Secka A."/>
            <person name="Antonio M."/>
            <person name="Oren A."/>
            <person name="Chaudhuri R.R."/>
            <person name="La Ragione R."/>
            <person name="Hildebrand F."/>
            <person name="Pallen M.J."/>
        </authorList>
    </citation>
    <scope>NUCLEOTIDE SEQUENCE</scope>
    <source>
        <strain evidence="1">ChiSjej5B23-6657</strain>
    </source>
</reference>
<sequence length="75" mass="8456">MIAISEMKDGELEILPAKLIKASWFDREDLAVVGVAKGYYHAVALIRAMVEDVQKATGNYHLKEYFQAGMENHTE</sequence>
<gene>
    <name evidence="1" type="ORF">IAA55_11180</name>
</gene>
<dbReference type="Proteomes" id="UP000823912">
    <property type="component" value="Unassembled WGS sequence"/>
</dbReference>
<name>A0A9D1JC80_9FIRM</name>
<dbReference type="EMBL" id="DVHM01000189">
    <property type="protein sequence ID" value="HIR71824.1"/>
    <property type="molecule type" value="Genomic_DNA"/>
</dbReference>
<reference evidence="1" key="1">
    <citation type="submission" date="2020-10" db="EMBL/GenBank/DDBJ databases">
        <authorList>
            <person name="Gilroy R."/>
        </authorList>
    </citation>
    <scope>NUCLEOTIDE SEQUENCE</scope>
    <source>
        <strain evidence="1">ChiSjej5B23-6657</strain>
    </source>
</reference>
<comment type="caution">
    <text evidence="1">The sequence shown here is derived from an EMBL/GenBank/DDBJ whole genome shotgun (WGS) entry which is preliminary data.</text>
</comment>
<evidence type="ECO:0000313" key="1">
    <source>
        <dbReference type="EMBL" id="HIR71824.1"/>
    </source>
</evidence>
<evidence type="ECO:0000313" key="2">
    <source>
        <dbReference type="Proteomes" id="UP000823912"/>
    </source>
</evidence>
<dbReference type="AlphaFoldDB" id="A0A9D1JC80"/>
<organism evidence="1 2">
    <name type="scientific">Candidatus Pullilachnospira gallistercoris</name>
    <dbReference type="NCBI Taxonomy" id="2840911"/>
    <lineage>
        <taxon>Bacteria</taxon>
        <taxon>Bacillati</taxon>
        <taxon>Bacillota</taxon>
        <taxon>Clostridia</taxon>
        <taxon>Lachnospirales</taxon>
        <taxon>Lachnospiraceae</taxon>
        <taxon>Lachnospiraceae incertae sedis</taxon>
        <taxon>Candidatus Pullilachnospira</taxon>
    </lineage>
</organism>
<proteinExistence type="predicted"/>
<protein>
    <submittedName>
        <fullName evidence="1">Uncharacterized protein</fullName>
    </submittedName>
</protein>
<accession>A0A9D1JC80</accession>